<name>A9P9T6_POPTR</name>
<reference evidence="1" key="1">
    <citation type="journal article" date="2008" name="BMC Genomics">
        <title>Analysis of 4,664 high-quality sequence-finished poplar full-length cDNA clones and their utility for the discovery of genes responding to insect feeding.</title>
        <authorList>
            <person name="Ralph S.G."/>
            <person name="Chun H.J."/>
            <person name="Cooper D."/>
            <person name="Kirkpatrick R."/>
            <person name="Kolosova N."/>
            <person name="Gunter L."/>
            <person name="Tuskan G.A."/>
            <person name="Douglas C.J."/>
            <person name="Holt R.A."/>
            <person name="Jones S.J."/>
            <person name="Marra M.A."/>
            <person name="Bohlmann J."/>
        </authorList>
    </citation>
    <scope>NUCLEOTIDE SEQUENCE</scope>
    <source>
        <tissue evidence="1">Phloem and cambium</tissue>
    </source>
</reference>
<accession>A9P9T6</accession>
<dbReference type="AlphaFoldDB" id="A9P9T6"/>
<sequence length="58" mass="7113">MMRILRKMVIQMWRMRICSSMRKLGTVILQRKTRNHLTMLLLLHWLSPGVIQFEKMEK</sequence>
<organism evidence="1">
    <name type="scientific">Populus trichocarpa</name>
    <name type="common">Western balsam poplar</name>
    <name type="synonym">Populus balsamifera subsp. trichocarpa</name>
    <dbReference type="NCBI Taxonomy" id="3694"/>
    <lineage>
        <taxon>Eukaryota</taxon>
        <taxon>Viridiplantae</taxon>
        <taxon>Streptophyta</taxon>
        <taxon>Embryophyta</taxon>
        <taxon>Tracheophyta</taxon>
        <taxon>Spermatophyta</taxon>
        <taxon>Magnoliopsida</taxon>
        <taxon>eudicotyledons</taxon>
        <taxon>Gunneridae</taxon>
        <taxon>Pentapetalae</taxon>
        <taxon>rosids</taxon>
        <taxon>fabids</taxon>
        <taxon>Malpighiales</taxon>
        <taxon>Salicaceae</taxon>
        <taxon>Saliceae</taxon>
        <taxon>Populus</taxon>
    </lineage>
</organism>
<proteinExistence type="evidence at transcript level"/>
<evidence type="ECO:0000313" key="1">
    <source>
        <dbReference type="EMBL" id="ABK93139.1"/>
    </source>
</evidence>
<protein>
    <submittedName>
        <fullName evidence="1">Uncharacterized protein</fullName>
    </submittedName>
</protein>
<dbReference type="EMBL" id="EF144937">
    <property type="protein sequence ID" value="ABK93139.1"/>
    <property type="molecule type" value="mRNA"/>
</dbReference>